<evidence type="ECO:0000256" key="1">
    <source>
        <dbReference type="SAM" id="SignalP"/>
    </source>
</evidence>
<protein>
    <submittedName>
        <fullName evidence="3">PQQ-dependent sugar dehydrogenase</fullName>
    </submittedName>
</protein>
<name>A0ABT7FH66_9RHOB</name>
<feature type="domain" description="Glucose/Sorbosone dehydrogenase" evidence="2">
    <location>
        <begin position="47"/>
        <end position="417"/>
    </location>
</feature>
<dbReference type="PANTHER" id="PTHR19328">
    <property type="entry name" value="HEDGEHOG-INTERACTING PROTEIN"/>
    <property type="match status" value="1"/>
</dbReference>
<dbReference type="InterPro" id="IPR011041">
    <property type="entry name" value="Quinoprot_gluc/sorb_DH_b-prop"/>
</dbReference>
<dbReference type="PANTHER" id="PTHR19328:SF75">
    <property type="entry name" value="ALDOSE SUGAR DEHYDROGENASE YLII"/>
    <property type="match status" value="1"/>
</dbReference>
<keyword evidence="4" id="KW-1185">Reference proteome</keyword>
<dbReference type="InterPro" id="IPR011042">
    <property type="entry name" value="6-blade_b-propeller_TolB-like"/>
</dbReference>
<evidence type="ECO:0000259" key="2">
    <source>
        <dbReference type="Pfam" id="PF07995"/>
    </source>
</evidence>
<dbReference type="Proteomes" id="UP001227126">
    <property type="component" value="Unassembled WGS sequence"/>
</dbReference>
<dbReference type="RefSeq" id="WP_284486407.1">
    <property type="nucleotide sequence ID" value="NZ_JASNJE010000020.1"/>
</dbReference>
<sequence>MAPTKNLMLGILASTCMTLGATTAAHAVDIVLEPYVTGVNAPLAMVQPNGDDRKFVIEQHGRVRVIDGEGNLLPQPFLDIRNRIVTQFHDFDERGLLGLAFHPDFANNGKFYVAYSAPINFQGDLGQMFWWDHTNTVSEFTVSADDPNMANMHSERIISEINWPQFNHNGHWIGFGPDGMLYISTGDGGYANDWGIGHNVTEGNGQDLSVLHGKILRIDVNSQADGNNYAIPADNPFVDNDEAAPEIWAYGLRNPWRCSFDMGGENNMFCGDVQQNSYEEIDIVKAGDNLGWRVMEATHCFDYTQPDNHPESCESADLVMPILEYPNCTARPQECLGISNTGGYVYRGSHADWDGKYIFGDWSKSFAEMDGQIFIGSPGSDGTWSMEVANVTNMEGKKPYVLAFAQDADGEVYVLTSVTTGPNGGLDTIYKVMPAN</sequence>
<feature type="chain" id="PRO_5045644251" evidence="1">
    <location>
        <begin position="28"/>
        <end position="436"/>
    </location>
</feature>
<gene>
    <name evidence="3" type="ORF">QO034_15365</name>
</gene>
<organism evidence="3 4">
    <name type="scientific">Sedimentitalea xiamensis</name>
    <dbReference type="NCBI Taxonomy" id="3050037"/>
    <lineage>
        <taxon>Bacteria</taxon>
        <taxon>Pseudomonadati</taxon>
        <taxon>Pseudomonadota</taxon>
        <taxon>Alphaproteobacteria</taxon>
        <taxon>Rhodobacterales</taxon>
        <taxon>Paracoccaceae</taxon>
        <taxon>Sedimentitalea</taxon>
    </lineage>
</organism>
<proteinExistence type="predicted"/>
<evidence type="ECO:0000313" key="3">
    <source>
        <dbReference type="EMBL" id="MDK3074477.1"/>
    </source>
</evidence>
<dbReference type="InterPro" id="IPR012938">
    <property type="entry name" value="Glc/Sorbosone_DH"/>
</dbReference>
<feature type="signal peptide" evidence="1">
    <location>
        <begin position="1"/>
        <end position="27"/>
    </location>
</feature>
<dbReference type="SUPFAM" id="SSF50952">
    <property type="entry name" value="Soluble quinoprotein glucose dehydrogenase"/>
    <property type="match status" value="1"/>
</dbReference>
<dbReference type="Gene3D" id="2.120.10.30">
    <property type="entry name" value="TolB, C-terminal domain"/>
    <property type="match status" value="1"/>
</dbReference>
<evidence type="ECO:0000313" key="4">
    <source>
        <dbReference type="Proteomes" id="UP001227126"/>
    </source>
</evidence>
<keyword evidence="1" id="KW-0732">Signal</keyword>
<reference evidence="3 4" key="1">
    <citation type="submission" date="2023-05" db="EMBL/GenBank/DDBJ databases">
        <title>Sedimentitalea sp. nov. JM2-8.</title>
        <authorList>
            <person name="Huang J."/>
        </authorList>
    </citation>
    <scope>NUCLEOTIDE SEQUENCE [LARGE SCALE GENOMIC DNA]</scope>
    <source>
        <strain evidence="3 4">JM2-8</strain>
    </source>
</reference>
<dbReference type="Pfam" id="PF07995">
    <property type="entry name" value="GSDH"/>
    <property type="match status" value="1"/>
</dbReference>
<dbReference type="EMBL" id="JASNJE010000020">
    <property type="protein sequence ID" value="MDK3074477.1"/>
    <property type="molecule type" value="Genomic_DNA"/>
</dbReference>
<accession>A0ABT7FH66</accession>
<comment type="caution">
    <text evidence="3">The sequence shown here is derived from an EMBL/GenBank/DDBJ whole genome shotgun (WGS) entry which is preliminary data.</text>
</comment>